<name>A0A177A3A8_9PEZI</name>
<dbReference type="eggNOG" id="ENOG502QU4U">
    <property type="taxonomic scope" value="Eukaryota"/>
</dbReference>
<dbReference type="OrthoDB" id="4521223at2759"/>
<feature type="transmembrane region" description="Helical" evidence="5">
    <location>
        <begin position="221"/>
        <end position="244"/>
    </location>
</feature>
<dbReference type="Pfam" id="PF04479">
    <property type="entry name" value="RTA1"/>
    <property type="match status" value="1"/>
</dbReference>
<evidence type="ECO:0000313" key="6">
    <source>
        <dbReference type="EMBL" id="OAF56779.1"/>
    </source>
</evidence>
<feature type="transmembrane region" description="Helical" evidence="5">
    <location>
        <begin position="270"/>
        <end position="290"/>
    </location>
</feature>
<protein>
    <submittedName>
        <fullName evidence="6">Uncharacterized protein</fullName>
    </submittedName>
</protein>
<feature type="transmembrane region" description="Helical" evidence="5">
    <location>
        <begin position="137"/>
        <end position="159"/>
    </location>
</feature>
<keyword evidence="4 5" id="KW-0472">Membrane</keyword>
<dbReference type="PANTHER" id="PTHR31465">
    <property type="entry name" value="PROTEIN RTA1-RELATED"/>
    <property type="match status" value="1"/>
</dbReference>
<dbReference type="Proteomes" id="UP000077154">
    <property type="component" value="Unassembled WGS sequence"/>
</dbReference>
<sequence length="357" mass="38810">MSDTVLTAALSLFYLVDIPYLSLTCFPFFPFRVDFDISVSCARTGPNVVVVVEMYYKICREVSNLCPVSATTYGYYPNFGGNVFFTAFFGALFIAGLAIGIRGKTWTFALALGIGSGLEMLGYVGRVMMHKNPWDSAGFKMQICCIILGPSFLAACVYLTMKHLVLHFGPEHSLLKARLYPWIFVGCDLGSIVLQAIGGGVAASAGDTGNKKLLDAGNGLIVAGISFQVATMVVCGLLAATYVFRYKKAKRVGTPTTEKNEYNAGEKRKLRMFCIAISIAYTTILTRCVYRLPEMAGGWGNPLMQNELEFLTLDGAMIAIATLAMTVFHPAFYLPAMSSRKSVAVTESPPQASKEFS</sequence>
<dbReference type="InterPro" id="IPR007568">
    <property type="entry name" value="RTA1"/>
</dbReference>
<evidence type="ECO:0000256" key="5">
    <source>
        <dbReference type="SAM" id="Phobius"/>
    </source>
</evidence>
<dbReference type="GO" id="GO:0005886">
    <property type="term" value="C:plasma membrane"/>
    <property type="evidence" value="ECO:0007669"/>
    <property type="project" value="TreeGrafter"/>
</dbReference>
<feature type="transmembrane region" description="Helical" evidence="5">
    <location>
        <begin position="179"/>
        <end position="201"/>
    </location>
</feature>
<evidence type="ECO:0000256" key="2">
    <source>
        <dbReference type="ARBA" id="ARBA00022692"/>
    </source>
</evidence>
<dbReference type="VEuPathDB" id="FungiDB:GMDG_01519"/>
<gene>
    <name evidence="6" type="ORF">VC83_07085</name>
</gene>
<evidence type="ECO:0000256" key="4">
    <source>
        <dbReference type="ARBA" id="ARBA00023136"/>
    </source>
</evidence>
<organism evidence="6">
    <name type="scientific">Pseudogymnoascus destructans</name>
    <dbReference type="NCBI Taxonomy" id="655981"/>
    <lineage>
        <taxon>Eukaryota</taxon>
        <taxon>Fungi</taxon>
        <taxon>Dikarya</taxon>
        <taxon>Ascomycota</taxon>
        <taxon>Pezizomycotina</taxon>
        <taxon>Leotiomycetes</taxon>
        <taxon>Thelebolales</taxon>
        <taxon>Thelebolaceae</taxon>
        <taxon>Pseudogymnoascus</taxon>
    </lineage>
</organism>
<accession>A0A177A3A8</accession>
<keyword evidence="3 5" id="KW-1133">Transmembrane helix</keyword>
<proteinExistence type="predicted"/>
<dbReference type="PANTHER" id="PTHR31465:SF8">
    <property type="entry name" value="DOMAIN PROTEIN, PUTATIVE (AFU_ORTHOLOGUE AFUA_6G14140)-RELATED"/>
    <property type="match status" value="1"/>
</dbReference>
<dbReference type="GO" id="GO:0000324">
    <property type="term" value="C:fungal-type vacuole"/>
    <property type="evidence" value="ECO:0007669"/>
    <property type="project" value="TreeGrafter"/>
</dbReference>
<feature type="transmembrane region" description="Helical" evidence="5">
    <location>
        <begin position="79"/>
        <end position="99"/>
    </location>
</feature>
<reference evidence="6" key="1">
    <citation type="submission" date="2016-03" db="EMBL/GenBank/DDBJ databases">
        <title>Updated assembly of Pseudogymnoascus destructans, the fungus causing white-nose syndrome of bats.</title>
        <authorList>
            <person name="Palmer J.M."/>
            <person name="Drees K.P."/>
            <person name="Foster J.T."/>
            <person name="Lindner D.L."/>
        </authorList>
    </citation>
    <scope>NUCLEOTIDE SEQUENCE [LARGE SCALE GENOMIC DNA]</scope>
    <source>
        <strain evidence="6">20631-21</strain>
    </source>
</reference>
<keyword evidence="2 5" id="KW-0812">Transmembrane</keyword>
<feature type="transmembrane region" description="Helical" evidence="5">
    <location>
        <begin position="106"/>
        <end position="125"/>
    </location>
</feature>
<dbReference type="AlphaFoldDB" id="A0A177A3A8"/>
<comment type="subcellular location">
    <subcellularLocation>
        <location evidence="1">Membrane</location>
        <topology evidence="1">Multi-pass membrane protein</topology>
    </subcellularLocation>
</comment>
<feature type="transmembrane region" description="Helical" evidence="5">
    <location>
        <begin position="310"/>
        <end position="334"/>
    </location>
</feature>
<evidence type="ECO:0000256" key="1">
    <source>
        <dbReference type="ARBA" id="ARBA00004141"/>
    </source>
</evidence>
<dbReference type="EMBL" id="KV441402">
    <property type="protein sequence ID" value="OAF56779.1"/>
    <property type="molecule type" value="Genomic_DNA"/>
</dbReference>
<dbReference type="RefSeq" id="XP_024322071.1">
    <property type="nucleotide sequence ID" value="XM_024470664.1"/>
</dbReference>
<dbReference type="GeneID" id="36290135"/>
<evidence type="ECO:0000256" key="3">
    <source>
        <dbReference type="ARBA" id="ARBA00022989"/>
    </source>
</evidence>